<accession>A0A412AWM2</accession>
<organism evidence="1 2">
    <name type="scientific">[Clostridium] leptum</name>
    <dbReference type="NCBI Taxonomy" id="1535"/>
    <lineage>
        <taxon>Bacteria</taxon>
        <taxon>Bacillati</taxon>
        <taxon>Bacillota</taxon>
        <taxon>Clostridia</taxon>
        <taxon>Eubacteriales</taxon>
        <taxon>Oscillospiraceae</taxon>
        <taxon>Oscillospiraceae incertae sedis</taxon>
    </lineage>
</organism>
<evidence type="ECO:0000313" key="2">
    <source>
        <dbReference type="Proteomes" id="UP000284751"/>
    </source>
</evidence>
<name>A0A412AWM2_9FIRM</name>
<dbReference type="Proteomes" id="UP000284751">
    <property type="component" value="Unassembled WGS sequence"/>
</dbReference>
<reference evidence="1 2" key="1">
    <citation type="submission" date="2018-08" db="EMBL/GenBank/DDBJ databases">
        <title>A genome reference for cultivated species of the human gut microbiota.</title>
        <authorList>
            <person name="Zou Y."/>
            <person name="Xue W."/>
            <person name="Luo G."/>
        </authorList>
    </citation>
    <scope>NUCLEOTIDE SEQUENCE [LARGE SCALE GENOMIC DNA]</scope>
    <source>
        <strain evidence="1 2">AF28-26</strain>
    </source>
</reference>
<dbReference type="EMBL" id="QRTC01000033">
    <property type="protein sequence ID" value="RGQ39461.1"/>
    <property type="molecule type" value="Genomic_DNA"/>
</dbReference>
<evidence type="ECO:0000313" key="1">
    <source>
        <dbReference type="EMBL" id="RGQ39461.1"/>
    </source>
</evidence>
<comment type="caution">
    <text evidence="1">The sequence shown here is derived from an EMBL/GenBank/DDBJ whole genome shotgun (WGS) entry which is preliminary data.</text>
</comment>
<sequence length="281" mass="32168">MSVLLLISGLFGCSGKKKYTADDIVLIHTAYYGMEKNPVYSFALQKEEDNWFFSADCLVGNQKEHYTSFGCFPITAEDAEGLLQIICDDGEIERLCKHRNPIRFFHISDVPVRSFGMTFSDGNSVERETMIGDRALDYLYALADRHYKAAESVEVTAVSIHRNCMDYSSSYSFRLEKNENVWRFSFDAEIDRNGGHTEVEMQRIEEDAVEEILRIVKKQQLVTRVKQYEAPPDDDIFALDETTYRTSFEFADGSSIDAPIDAGAELIDAFYYLAKVKIHQR</sequence>
<proteinExistence type="predicted"/>
<gene>
    <name evidence="1" type="ORF">DWY99_08850</name>
</gene>
<protein>
    <submittedName>
        <fullName evidence="1">Uncharacterized protein</fullName>
    </submittedName>
</protein>
<dbReference type="AlphaFoldDB" id="A0A412AWM2"/>